<dbReference type="SUPFAM" id="SSF46458">
    <property type="entry name" value="Globin-like"/>
    <property type="match status" value="1"/>
</dbReference>
<keyword evidence="1" id="KW-0561">Oxygen transport</keyword>
<evidence type="ECO:0000313" key="4">
    <source>
        <dbReference type="Proteomes" id="UP000626109"/>
    </source>
</evidence>
<reference evidence="3" key="1">
    <citation type="submission" date="2021-02" db="EMBL/GenBank/DDBJ databases">
        <authorList>
            <person name="Dougan E. K."/>
            <person name="Rhodes N."/>
            <person name="Thang M."/>
            <person name="Chan C."/>
        </authorList>
    </citation>
    <scope>NUCLEOTIDE SEQUENCE</scope>
</reference>
<protein>
    <recommendedName>
        <fullName evidence="2">Globin domain-containing protein</fullName>
    </recommendedName>
</protein>
<keyword evidence="1" id="KW-0813">Transport</keyword>
<dbReference type="InterPro" id="IPR012292">
    <property type="entry name" value="Globin/Proto"/>
</dbReference>
<keyword evidence="1" id="KW-0349">Heme</keyword>
<dbReference type="GO" id="GO:0005344">
    <property type="term" value="F:oxygen carrier activity"/>
    <property type="evidence" value="ECO:0007669"/>
    <property type="project" value="UniProtKB-KW"/>
</dbReference>
<dbReference type="InterPro" id="IPR044399">
    <property type="entry name" value="Mb-like_M"/>
</dbReference>
<dbReference type="Gene3D" id="1.10.490.10">
    <property type="entry name" value="Globins"/>
    <property type="match status" value="1"/>
</dbReference>
<comment type="similarity">
    <text evidence="1">Belongs to the globin family.</text>
</comment>
<gene>
    <name evidence="3" type="ORF">PGLA2088_LOCUS33203</name>
</gene>
<feature type="domain" description="Globin" evidence="2">
    <location>
        <begin position="67"/>
        <end position="146"/>
    </location>
</feature>
<dbReference type="EMBL" id="CAJNNW010030792">
    <property type="protein sequence ID" value="CAE8704492.1"/>
    <property type="molecule type" value="Genomic_DNA"/>
</dbReference>
<evidence type="ECO:0000313" key="3">
    <source>
        <dbReference type="EMBL" id="CAE8704492.1"/>
    </source>
</evidence>
<keyword evidence="1" id="KW-0408">Iron</keyword>
<dbReference type="CDD" id="cd01040">
    <property type="entry name" value="Mb-like"/>
    <property type="match status" value="1"/>
</dbReference>
<keyword evidence="1" id="KW-0479">Metal-binding</keyword>
<dbReference type="GO" id="GO:0019825">
    <property type="term" value="F:oxygen binding"/>
    <property type="evidence" value="ECO:0007669"/>
    <property type="project" value="InterPro"/>
</dbReference>
<comment type="caution">
    <text evidence="3">The sequence shown here is derived from an EMBL/GenBank/DDBJ whole genome shotgun (WGS) entry which is preliminary data.</text>
</comment>
<name>A0A813KHZ7_POLGL</name>
<evidence type="ECO:0000256" key="1">
    <source>
        <dbReference type="RuleBase" id="RU000356"/>
    </source>
</evidence>
<evidence type="ECO:0000259" key="2">
    <source>
        <dbReference type="Pfam" id="PF00042"/>
    </source>
</evidence>
<dbReference type="Proteomes" id="UP000626109">
    <property type="component" value="Unassembled WGS sequence"/>
</dbReference>
<dbReference type="InterPro" id="IPR000971">
    <property type="entry name" value="Globin"/>
</dbReference>
<sequence length="158" mass="17792">MAADVTRNLPVQSPEQDLPHVQRHRIRTMLADTGETWMRLGWLGVGSPFPGYELPLRREPWILGAVQSVRFLNGIKNFVHVINNPTQLKVAVETLGFGHLNIEVTIPRVMIFRDALIDLLEGDLGDDFGPAAREGWMTLLSYIGGALIYVRTNYAERL</sequence>
<accession>A0A813KHZ7</accession>
<dbReference type="InterPro" id="IPR009050">
    <property type="entry name" value="Globin-like_sf"/>
</dbReference>
<organism evidence="3 4">
    <name type="scientific">Polarella glacialis</name>
    <name type="common">Dinoflagellate</name>
    <dbReference type="NCBI Taxonomy" id="89957"/>
    <lineage>
        <taxon>Eukaryota</taxon>
        <taxon>Sar</taxon>
        <taxon>Alveolata</taxon>
        <taxon>Dinophyceae</taxon>
        <taxon>Suessiales</taxon>
        <taxon>Suessiaceae</taxon>
        <taxon>Polarella</taxon>
    </lineage>
</organism>
<feature type="non-terminal residue" evidence="3">
    <location>
        <position position="158"/>
    </location>
</feature>
<dbReference type="GO" id="GO:0020037">
    <property type="term" value="F:heme binding"/>
    <property type="evidence" value="ECO:0007669"/>
    <property type="project" value="InterPro"/>
</dbReference>
<dbReference type="Pfam" id="PF00042">
    <property type="entry name" value="Globin"/>
    <property type="match status" value="1"/>
</dbReference>
<dbReference type="AlphaFoldDB" id="A0A813KHZ7"/>
<proteinExistence type="inferred from homology"/>